<keyword evidence="2" id="KW-0547">Nucleotide-binding</keyword>
<dbReference type="InterPro" id="IPR001482">
    <property type="entry name" value="T2SS/T4SS_dom"/>
</dbReference>
<dbReference type="Pfam" id="PF05157">
    <property type="entry name" value="MshEN"/>
    <property type="match status" value="1"/>
</dbReference>
<evidence type="ECO:0000256" key="3">
    <source>
        <dbReference type="ARBA" id="ARBA00022840"/>
    </source>
</evidence>
<dbReference type="GO" id="GO:0005524">
    <property type="term" value="F:ATP binding"/>
    <property type="evidence" value="ECO:0007669"/>
    <property type="project" value="UniProtKB-KW"/>
</dbReference>
<evidence type="ECO:0000256" key="1">
    <source>
        <dbReference type="ARBA" id="ARBA00006611"/>
    </source>
</evidence>
<dbReference type="FunFam" id="3.30.450.90:FF:000001">
    <property type="entry name" value="Type II secretion system ATPase GspE"/>
    <property type="match status" value="1"/>
</dbReference>
<dbReference type="FunFam" id="3.40.50.300:FF:000398">
    <property type="entry name" value="Type IV pilus assembly ATPase PilB"/>
    <property type="match status" value="1"/>
</dbReference>
<dbReference type="Gene3D" id="3.40.50.300">
    <property type="entry name" value="P-loop containing nucleotide triphosphate hydrolases"/>
    <property type="match status" value="1"/>
</dbReference>
<gene>
    <name evidence="5" type="ORF">ENW73_05755</name>
</gene>
<comment type="caution">
    <text evidence="5">The sequence shown here is derived from an EMBL/GenBank/DDBJ whole genome shotgun (WGS) entry which is preliminary data.</text>
</comment>
<evidence type="ECO:0000256" key="2">
    <source>
        <dbReference type="ARBA" id="ARBA00022741"/>
    </source>
</evidence>
<evidence type="ECO:0000313" key="5">
    <source>
        <dbReference type="EMBL" id="HHS52355.1"/>
    </source>
</evidence>
<comment type="similarity">
    <text evidence="1">Belongs to the GSP E family.</text>
</comment>
<dbReference type="CDD" id="cd01129">
    <property type="entry name" value="PulE-GspE-like"/>
    <property type="match status" value="1"/>
</dbReference>
<dbReference type="PANTHER" id="PTHR30258:SF1">
    <property type="entry name" value="PROTEIN TRANSPORT PROTEIN HOFB HOMOLOG"/>
    <property type="match status" value="1"/>
</dbReference>
<dbReference type="AlphaFoldDB" id="A0A7C6EB36"/>
<dbReference type="Gene3D" id="3.30.450.90">
    <property type="match status" value="1"/>
</dbReference>
<dbReference type="InterPro" id="IPR037257">
    <property type="entry name" value="T2SS_E_N_sf"/>
</dbReference>
<dbReference type="InterPro" id="IPR007831">
    <property type="entry name" value="T2SS_GspE_N"/>
</dbReference>
<dbReference type="SUPFAM" id="SSF52540">
    <property type="entry name" value="P-loop containing nucleoside triphosphate hydrolases"/>
    <property type="match status" value="1"/>
</dbReference>
<dbReference type="PROSITE" id="PS00662">
    <property type="entry name" value="T2SP_E"/>
    <property type="match status" value="1"/>
</dbReference>
<dbReference type="InterPro" id="IPR003593">
    <property type="entry name" value="AAA+_ATPase"/>
</dbReference>
<dbReference type="InterPro" id="IPR027417">
    <property type="entry name" value="P-loop_NTPase"/>
</dbReference>
<dbReference type="Gene3D" id="3.30.300.160">
    <property type="entry name" value="Type II secretion system, protein E, N-terminal domain"/>
    <property type="match status" value="1"/>
</dbReference>
<evidence type="ECO:0000259" key="4">
    <source>
        <dbReference type="PROSITE" id="PS00662"/>
    </source>
</evidence>
<organism evidence="5">
    <name type="scientific">candidate division WOR-3 bacterium</name>
    <dbReference type="NCBI Taxonomy" id="2052148"/>
    <lineage>
        <taxon>Bacteria</taxon>
        <taxon>Bacteria division WOR-3</taxon>
    </lineage>
</organism>
<dbReference type="GO" id="GO:0005886">
    <property type="term" value="C:plasma membrane"/>
    <property type="evidence" value="ECO:0007669"/>
    <property type="project" value="TreeGrafter"/>
</dbReference>
<dbReference type="FunFam" id="3.30.300.160:FF:000002">
    <property type="entry name" value="Type II secretion system protein E"/>
    <property type="match status" value="1"/>
</dbReference>
<reference evidence="5" key="1">
    <citation type="journal article" date="2020" name="mSystems">
        <title>Genome- and Community-Level Interaction Insights into Carbon Utilization and Element Cycling Functions of Hydrothermarchaeota in Hydrothermal Sediment.</title>
        <authorList>
            <person name="Zhou Z."/>
            <person name="Liu Y."/>
            <person name="Xu W."/>
            <person name="Pan J."/>
            <person name="Luo Z.H."/>
            <person name="Li M."/>
        </authorList>
    </citation>
    <scope>NUCLEOTIDE SEQUENCE [LARGE SCALE GENOMIC DNA]</scope>
    <source>
        <strain evidence="5">SpSt-876</strain>
    </source>
</reference>
<proteinExistence type="inferred from homology"/>
<feature type="domain" description="Bacterial type II secretion system protein E" evidence="4">
    <location>
        <begin position="384"/>
        <end position="398"/>
    </location>
</feature>
<sequence length="561" mass="62532">MDKELLFKALVPTGVVTEAQFKKAEEESEATGTSIENILINLGLIKKEALYQTVAKHLNLPFIDPATYYVEPEIIALIPEKVARKYQVVPLFRVANTLTVGMANPQNIEVIDELALLTSLEISPILAPADSINEALDRFYRPVKTPENLADTMKVIEEEHLPQEAPETIEEKKSLEELASEAPIVRFVNEIIHQALKERASDIHFEPEEKNLRIRFRVDGLMHTVTEAPAQMKPAVVSRIKILAKLNIAEKRKPQDGQFEMAVDSKKIDFRVSTFPTIYGEACVLRILDKSGVMIGMTDLGFSPENLIKFNALIRSPYGIILVTGPTGSGKTTTLYAALDAVRSEEKNIMTLEDPVEYHLPLIRQAQINPKAGLTFATGLRSILRQDPDIIMVGEIRDTETAEIAVQAALTGHLVFSTLHTNNATGALTRLIDMGIEPFLVASTVIGVLAQRLARRICEYCKEPYHMVSEISSHLHLDSTAQLFKGKGCPECNNTGYRGRIGLFELLVVDDTIRKMVVEKRSAEEIQKFLISKGFKTMRDDGLEKVRAGITTLEEVLRITH</sequence>
<dbReference type="SUPFAM" id="SSF160246">
    <property type="entry name" value="EspE N-terminal domain-like"/>
    <property type="match status" value="1"/>
</dbReference>
<dbReference type="PANTHER" id="PTHR30258">
    <property type="entry name" value="TYPE II SECRETION SYSTEM PROTEIN GSPE-RELATED"/>
    <property type="match status" value="1"/>
</dbReference>
<dbReference type="SMART" id="SM00382">
    <property type="entry name" value="AAA"/>
    <property type="match status" value="1"/>
</dbReference>
<protein>
    <submittedName>
        <fullName evidence="5">Type II/IV secretion system protein</fullName>
    </submittedName>
</protein>
<dbReference type="Pfam" id="PF00437">
    <property type="entry name" value="T2SSE"/>
    <property type="match status" value="1"/>
</dbReference>
<dbReference type="EMBL" id="DTLI01000140">
    <property type="protein sequence ID" value="HHS52355.1"/>
    <property type="molecule type" value="Genomic_DNA"/>
</dbReference>
<dbReference type="GO" id="GO:0016887">
    <property type="term" value="F:ATP hydrolysis activity"/>
    <property type="evidence" value="ECO:0007669"/>
    <property type="project" value="TreeGrafter"/>
</dbReference>
<keyword evidence="3" id="KW-0067">ATP-binding</keyword>
<accession>A0A7C6EB36</accession>
<name>A0A7C6EB36_UNCW3</name>